<protein>
    <submittedName>
        <fullName evidence="1">Uncharacterized protein</fullName>
    </submittedName>
</protein>
<gene>
    <name evidence="1" type="ORF">LCGC14_0918250</name>
</gene>
<name>A0A0F9RY58_9ZZZZ</name>
<comment type="caution">
    <text evidence="1">The sequence shown here is derived from an EMBL/GenBank/DDBJ whole genome shotgun (WGS) entry which is preliminary data.</text>
</comment>
<reference evidence="1" key="1">
    <citation type="journal article" date="2015" name="Nature">
        <title>Complex archaea that bridge the gap between prokaryotes and eukaryotes.</title>
        <authorList>
            <person name="Spang A."/>
            <person name="Saw J.H."/>
            <person name="Jorgensen S.L."/>
            <person name="Zaremba-Niedzwiedzka K."/>
            <person name="Martijn J."/>
            <person name="Lind A.E."/>
            <person name="van Eijk R."/>
            <person name="Schleper C."/>
            <person name="Guy L."/>
            <person name="Ettema T.J."/>
        </authorList>
    </citation>
    <scope>NUCLEOTIDE SEQUENCE</scope>
</reference>
<proteinExistence type="predicted"/>
<organism evidence="1">
    <name type="scientific">marine sediment metagenome</name>
    <dbReference type="NCBI Taxonomy" id="412755"/>
    <lineage>
        <taxon>unclassified sequences</taxon>
        <taxon>metagenomes</taxon>
        <taxon>ecological metagenomes</taxon>
    </lineage>
</organism>
<evidence type="ECO:0000313" key="1">
    <source>
        <dbReference type="EMBL" id="KKN22133.1"/>
    </source>
</evidence>
<dbReference type="AlphaFoldDB" id="A0A0F9RY58"/>
<accession>A0A0F9RY58</accession>
<dbReference type="EMBL" id="LAZR01003090">
    <property type="protein sequence ID" value="KKN22133.1"/>
    <property type="molecule type" value="Genomic_DNA"/>
</dbReference>
<sequence>MEDFTPFTTKYMTNKQKSDCCSAKVTIVGNMTKHHRCHKCLKACDIDKGGKNPPLKKSEDSMVEKKEKCNCRIYTNGIVIHEDHCGEVTEMNKTAEDSHDMVEGETIDLLKGLVCDCKQKVCPRRQALVEGVDSIAEKAVENERKRLLEGIKQMEKEKWNYTWVKALITNKTS</sequence>